<keyword evidence="3" id="KW-1185">Reference proteome</keyword>
<reference evidence="2 3" key="1">
    <citation type="submission" date="2019-10" db="EMBL/GenBank/DDBJ databases">
        <title>New species of Slilvanegrellaceae.</title>
        <authorList>
            <person name="Pitt A."/>
            <person name="Hahn M.W."/>
        </authorList>
    </citation>
    <scope>NUCLEOTIDE SEQUENCE [LARGE SCALE GENOMIC DNA]</scope>
    <source>
        <strain evidence="2 3">SP-Ram-0.45-NSY-1</strain>
    </source>
</reference>
<dbReference type="PANTHER" id="PTHR46825">
    <property type="entry name" value="D-ALANYL-D-ALANINE-CARBOXYPEPTIDASE/ENDOPEPTIDASE AMPH"/>
    <property type="match status" value="1"/>
</dbReference>
<dbReference type="GO" id="GO:0016787">
    <property type="term" value="F:hydrolase activity"/>
    <property type="evidence" value="ECO:0007669"/>
    <property type="project" value="UniProtKB-KW"/>
</dbReference>
<proteinExistence type="predicted"/>
<protein>
    <submittedName>
        <fullName evidence="2">Serine hydrolase</fullName>
    </submittedName>
</protein>
<dbReference type="OrthoDB" id="5288296at2"/>
<evidence type="ECO:0000313" key="2">
    <source>
        <dbReference type="EMBL" id="KAB8036890.1"/>
    </source>
</evidence>
<dbReference type="RefSeq" id="WP_153421305.1">
    <property type="nucleotide sequence ID" value="NZ_WFLM01000005.1"/>
</dbReference>
<dbReference type="InterPro" id="IPR001466">
    <property type="entry name" value="Beta-lactam-related"/>
</dbReference>
<accession>A0A6N6VRF6</accession>
<keyword evidence="2" id="KW-0378">Hydrolase</keyword>
<dbReference type="SUPFAM" id="SSF56601">
    <property type="entry name" value="beta-lactamase/transpeptidase-like"/>
    <property type="match status" value="1"/>
</dbReference>
<dbReference type="PANTHER" id="PTHR46825:SF7">
    <property type="entry name" value="D-ALANYL-D-ALANINE CARBOXYPEPTIDASE"/>
    <property type="match status" value="1"/>
</dbReference>
<comment type="caution">
    <text evidence="2">The sequence shown here is derived from an EMBL/GenBank/DDBJ whole genome shotgun (WGS) entry which is preliminary data.</text>
</comment>
<evidence type="ECO:0000313" key="3">
    <source>
        <dbReference type="Proteomes" id="UP000437748"/>
    </source>
</evidence>
<name>A0A6N6VRF6_9BACT</name>
<dbReference type="Proteomes" id="UP000437748">
    <property type="component" value="Unassembled WGS sequence"/>
</dbReference>
<feature type="domain" description="Beta-lactamase-related" evidence="1">
    <location>
        <begin position="83"/>
        <end position="387"/>
    </location>
</feature>
<dbReference type="PROSITE" id="PS51257">
    <property type="entry name" value="PROKAR_LIPOPROTEIN"/>
    <property type="match status" value="1"/>
</dbReference>
<sequence>MKISSLKSLVSLSLMAISVGLISCKKNTNESKDHEKIDIHNLLTDIMAKEENRSGVTGIPLTLQCSGYFSSNPKTFNIGKQSKNGEMITDHSLFQIGGNSKVFISVVMLQLEKEGRLSIEDPVSKFLNDKYPLWNNIKIKNILNMTSGIPNYTDENRVVTDILKQFIKFHFKHITSEEILDSVKNKPLLDQTKNKYNYSNTNYVLAAEIIKSITGKDISEEILDRIIKPLKLEHTFYIKTFPKENVKFPNNLIHGYYYTTEEEERIFENGTNIIDFSMSWANAGISITSNSLDLNTFLRSLFSGKLLDSEQLKKLTTLVDQNTGEILINGVNENNREGYGLGIEARYNSILKEIEFTHGGRTFGFRSQMKYFPSKKASFVTAFNSNALLYTNENAFYQNLDKYIEQNCK</sequence>
<dbReference type="EMBL" id="WFLM01000005">
    <property type="protein sequence ID" value="KAB8036890.1"/>
    <property type="molecule type" value="Genomic_DNA"/>
</dbReference>
<dbReference type="InterPro" id="IPR012338">
    <property type="entry name" value="Beta-lactam/transpept-like"/>
</dbReference>
<dbReference type="Gene3D" id="3.40.710.10">
    <property type="entry name" value="DD-peptidase/beta-lactamase superfamily"/>
    <property type="match status" value="1"/>
</dbReference>
<gene>
    <name evidence="2" type="ORF">GCL60_13685</name>
</gene>
<dbReference type="AlphaFoldDB" id="A0A6N6VRF6"/>
<dbReference type="Pfam" id="PF00144">
    <property type="entry name" value="Beta-lactamase"/>
    <property type="match status" value="1"/>
</dbReference>
<organism evidence="2 3">
    <name type="scientific">Silvanigrella paludirubra</name>
    <dbReference type="NCBI Taxonomy" id="2499159"/>
    <lineage>
        <taxon>Bacteria</taxon>
        <taxon>Pseudomonadati</taxon>
        <taxon>Bdellovibrionota</taxon>
        <taxon>Oligoflexia</taxon>
        <taxon>Silvanigrellales</taxon>
        <taxon>Silvanigrellaceae</taxon>
        <taxon>Silvanigrella</taxon>
    </lineage>
</organism>
<dbReference type="InterPro" id="IPR050491">
    <property type="entry name" value="AmpC-like"/>
</dbReference>
<evidence type="ECO:0000259" key="1">
    <source>
        <dbReference type="Pfam" id="PF00144"/>
    </source>
</evidence>